<evidence type="ECO:0000256" key="2">
    <source>
        <dbReference type="SAM" id="Phobius"/>
    </source>
</evidence>
<keyword evidence="2" id="KW-1133">Transmembrane helix</keyword>
<feature type="region of interest" description="Disordered" evidence="1">
    <location>
        <begin position="1"/>
        <end position="23"/>
    </location>
</feature>
<reference evidence="3 4" key="1">
    <citation type="submission" date="2023-12" db="EMBL/GenBank/DDBJ databases">
        <title>Whole-genome sequencing of halo(alkali)philic microorganisms from hypersaline lakes.</title>
        <authorList>
            <person name="Sorokin D.Y."/>
            <person name="Merkel A.Y."/>
            <person name="Messina E."/>
            <person name="Yakimov M."/>
        </authorList>
    </citation>
    <scope>NUCLEOTIDE SEQUENCE [LARGE SCALE GENOMIC DNA]</scope>
    <source>
        <strain evidence="3 4">AB-CW1</strain>
    </source>
</reference>
<proteinExistence type="predicted"/>
<name>A0AAP6JHQ1_9GAMM</name>
<comment type="caution">
    <text evidence="3">The sequence shown here is derived from an EMBL/GenBank/DDBJ whole genome shotgun (WGS) entry which is preliminary data.</text>
</comment>
<organism evidence="3 4">
    <name type="scientific">Natronospira elongata</name>
    <dbReference type="NCBI Taxonomy" id="3110268"/>
    <lineage>
        <taxon>Bacteria</taxon>
        <taxon>Pseudomonadati</taxon>
        <taxon>Pseudomonadota</taxon>
        <taxon>Gammaproteobacteria</taxon>
        <taxon>Natronospirales</taxon>
        <taxon>Natronospiraceae</taxon>
        <taxon>Natronospira</taxon>
    </lineage>
</organism>
<keyword evidence="2" id="KW-0472">Membrane</keyword>
<dbReference type="EMBL" id="JAYGII010000006">
    <property type="protein sequence ID" value="MEA5445104.1"/>
    <property type="molecule type" value="Genomic_DNA"/>
</dbReference>
<keyword evidence="4" id="KW-1185">Reference proteome</keyword>
<dbReference type="RefSeq" id="WP_346050735.1">
    <property type="nucleotide sequence ID" value="NZ_JAYGII010000006.1"/>
</dbReference>
<dbReference type="AlphaFoldDB" id="A0AAP6JHQ1"/>
<feature type="transmembrane region" description="Helical" evidence="2">
    <location>
        <begin position="193"/>
        <end position="211"/>
    </location>
</feature>
<feature type="transmembrane region" description="Helical" evidence="2">
    <location>
        <begin position="217"/>
        <end position="237"/>
    </location>
</feature>
<accession>A0AAP6JHQ1</accession>
<keyword evidence="2" id="KW-0812">Transmembrane</keyword>
<protein>
    <submittedName>
        <fullName evidence="3">Uncharacterized protein</fullName>
    </submittedName>
</protein>
<evidence type="ECO:0000256" key="1">
    <source>
        <dbReference type="SAM" id="MobiDB-lite"/>
    </source>
</evidence>
<sequence length="260" mass="28764">MKSAERDAAAPSEESSRARYSADELEQVVRRAAELQSQSGGAEPAAFSEQDVLRIAADVGISVEHVREALVEVRSQDLLGEVLDEDPLMSRIFSSPVASVSRRLPGERESVQARIESLLEQEQSLQPVRRTAGLSVWEPSGDLGDVVERLVDFGGRQFKLVEAEHVSLNVANWDRDNVIVRLSADLREKRNEWIGWWAAGIGVGLFLLWGVLGSALWAWLLLGVAGVAATAVALLDIRRSLRLKRHRFRLALEGLLDRLN</sequence>
<evidence type="ECO:0000313" key="4">
    <source>
        <dbReference type="Proteomes" id="UP001302316"/>
    </source>
</evidence>
<evidence type="ECO:0000313" key="3">
    <source>
        <dbReference type="EMBL" id="MEA5445104.1"/>
    </source>
</evidence>
<dbReference type="Proteomes" id="UP001302316">
    <property type="component" value="Unassembled WGS sequence"/>
</dbReference>
<gene>
    <name evidence="3" type="ORF">VCB98_04625</name>
</gene>